<evidence type="ECO:0000313" key="1">
    <source>
        <dbReference type="EMBL" id="KPJ72651.1"/>
    </source>
</evidence>
<dbReference type="SUPFAM" id="SSF49344">
    <property type="entry name" value="CBD9-like"/>
    <property type="match status" value="1"/>
</dbReference>
<evidence type="ECO:0008006" key="3">
    <source>
        <dbReference type="Google" id="ProtNLM"/>
    </source>
</evidence>
<protein>
    <recommendedName>
        <fullName evidence="3">Carbohydrate-binding domain-containing protein</fullName>
    </recommendedName>
</protein>
<name>A0A0S7YE42_UNCT6</name>
<gene>
    <name evidence="1" type="ORF">AMJ52_05610</name>
</gene>
<evidence type="ECO:0000313" key="2">
    <source>
        <dbReference type="Proteomes" id="UP000051012"/>
    </source>
</evidence>
<comment type="caution">
    <text evidence="1">The sequence shown here is derived from an EMBL/GenBank/DDBJ whole genome shotgun (WGS) entry which is preliminary data.</text>
</comment>
<dbReference type="Proteomes" id="UP000051012">
    <property type="component" value="Unassembled WGS sequence"/>
</dbReference>
<accession>A0A0S7YE42</accession>
<dbReference type="EMBL" id="LJNI01000063">
    <property type="protein sequence ID" value="KPJ72651.1"/>
    <property type="molecule type" value="Genomic_DNA"/>
</dbReference>
<proteinExistence type="predicted"/>
<dbReference type="Gene3D" id="2.60.40.1190">
    <property type="match status" value="1"/>
</dbReference>
<reference evidence="1 2" key="1">
    <citation type="journal article" date="2015" name="Microbiome">
        <title>Genomic resolution of linkages in carbon, nitrogen, and sulfur cycling among widespread estuary sediment bacteria.</title>
        <authorList>
            <person name="Baker B.J."/>
            <person name="Lazar C.S."/>
            <person name="Teske A.P."/>
            <person name="Dick G.J."/>
        </authorList>
    </citation>
    <scope>NUCLEOTIDE SEQUENCE [LARGE SCALE GENOMIC DNA]</scope>
    <source>
        <strain evidence="1">DG_78</strain>
    </source>
</reference>
<organism evidence="1 2">
    <name type="scientific">candidate division TA06 bacterium DG_78</name>
    <dbReference type="NCBI Taxonomy" id="1703772"/>
    <lineage>
        <taxon>Bacteria</taxon>
        <taxon>Bacteria division TA06</taxon>
    </lineage>
</organism>
<feature type="non-terminal residue" evidence="1">
    <location>
        <position position="154"/>
    </location>
</feature>
<dbReference type="AlphaFoldDB" id="A0A0S7YE42"/>
<sequence>MGIVLLFLFLSHEKTLDVRFTEEPPMIDGIIEEMWLQADSANNFVQRRPYERNAPTEKTVVYVLQDNENLYFAFRCYAQKHKPTACFTRDEDYVRVSIDPFGSKTTGYYFLVFASGLFWDGWVFDDGRTLDDSWEGVWYRAVGVYDDRLEFEMR</sequence>